<dbReference type="Proteomes" id="UP000886865">
    <property type="component" value="Unassembled WGS sequence"/>
</dbReference>
<protein>
    <submittedName>
        <fullName evidence="1">DUF721 domain-containing protein</fullName>
    </submittedName>
</protein>
<accession>A0A9D1JY34</accession>
<name>A0A9D1JY34_9BACT</name>
<organism evidence="1 2">
    <name type="scientific">Candidatus Galligastranaerophilus intestinavium</name>
    <dbReference type="NCBI Taxonomy" id="2840836"/>
    <lineage>
        <taxon>Bacteria</taxon>
        <taxon>Candidatus Galligastranaerophilus</taxon>
    </lineage>
</organism>
<dbReference type="Pfam" id="PF05258">
    <property type="entry name" value="DciA"/>
    <property type="match status" value="1"/>
</dbReference>
<proteinExistence type="predicted"/>
<dbReference type="EMBL" id="DVJQ01000010">
    <property type="protein sequence ID" value="HIS73613.1"/>
    <property type="molecule type" value="Genomic_DNA"/>
</dbReference>
<reference evidence="1" key="1">
    <citation type="submission" date="2020-10" db="EMBL/GenBank/DDBJ databases">
        <authorList>
            <person name="Gilroy R."/>
        </authorList>
    </citation>
    <scope>NUCLEOTIDE SEQUENCE</scope>
    <source>
        <strain evidence="1">CHK152-2871</strain>
    </source>
</reference>
<comment type="caution">
    <text evidence="1">The sequence shown here is derived from an EMBL/GenBank/DDBJ whole genome shotgun (WGS) entry which is preliminary data.</text>
</comment>
<evidence type="ECO:0000313" key="2">
    <source>
        <dbReference type="Proteomes" id="UP000886865"/>
    </source>
</evidence>
<gene>
    <name evidence="1" type="ORF">IAA86_01170</name>
</gene>
<dbReference type="InterPro" id="IPR007922">
    <property type="entry name" value="DciA-like"/>
</dbReference>
<reference evidence="1" key="2">
    <citation type="journal article" date="2021" name="PeerJ">
        <title>Extensive microbial diversity within the chicken gut microbiome revealed by metagenomics and culture.</title>
        <authorList>
            <person name="Gilroy R."/>
            <person name="Ravi A."/>
            <person name="Getino M."/>
            <person name="Pursley I."/>
            <person name="Horton D.L."/>
            <person name="Alikhan N.F."/>
            <person name="Baker D."/>
            <person name="Gharbi K."/>
            <person name="Hall N."/>
            <person name="Watson M."/>
            <person name="Adriaenssens E.M."/>
            <person name="Foster-Nyarko E."/>
            <person name="Jarju S."/>
            <person name="Secka A."/>
            <person name="Antonio M."/>
            <person name="Oren A."/>
            <person name="Chaudhuri R.R."/>
            <person name="La Ragione R."/>
            <person name="Hildebrand F."/>
            <person name="Pallen M.J."/>
        </authorList>
    </citation>
    <scope>NUCLEOTIDE SEQUENCE</scope>
    <source>
        <strain evidence="1">CHK152-2871</strain>
    </source>
</reference>
<sequence length="170" mass="19937">MNNDATIISDILNEGIFNSKKAQVAFKYSTIFSFWGQIAGKKFALTSKPYKIKGSKIYVCCENSYVVQELIMYKKILLSKLKIYSEPLGISIEDMVFEYKNWQKITQVSTPDDYPDFYTDKVLESTQISQKEFEELFLNIDKSEYLNTEQKEKFKNNILKLQKAKKLRQM</sequence>
<dbReference type="AlphaFoldDB" id="A0A9D1JY34"/>
<evidence type="ECO:0000313" key="1">
    <source>
        <dbReference type="EMBL" id="HIS73613.1"/>
    </source>
</evidence>